<evidence type="ECO:0008006" key="9">
    <source>
        <dbReference type="Google" id="ProtNLM"/>
    </source>
</evidence>
<protein>
    <recommendedName>
        <fullName evidence="9">Oligosaccharide flippase family protein</fullName>
    </recommendedName>
</protein>
<gene>
    <name evidence="7" type="ORF">K3166_06985</name>
</gene>
<feature type="transmembrane region" description="Helical" evidence="6">
    <location>
        <begin position="236"/>
        <end position="258"/>
    </location>
</feature>
<evidence type="ECO:0000256" key="5">
    <source>
        <dbReference type="ARBA" id="ARBA00023136"/>
    </source>
</evidence>
<feature type="transmembrane region" description="Helical" evidence="6">
    <location>
        <begin position="112"/>
        <end position="131"/>
    </location>
</feature>
<evidence type="ECO:0000256" key="4">
    <source>
        <dbReference type="ARBA" id="ARBA00022989"/>
    </source>
</evidence>
<dbReference type="EMBL" id="CP081297">
    <property type="protein sequence ID" value="QZD86034.1"/>
    <property type="molecule type" value="Genomic_DNA"/>
</dbReference>
<feature type="transmembrane region" description="Helical" evidence="6">
    <location>
        <begin position="87"/>
        <end position="106"/>
    </location>
</feature>
<dbReference type="RefSeq" id="WP_221421585.1">
    <property type="nucleotide sequence ID" value="NZ_CP081297.1"/>
</dbReference>
<dbReference type="InterPro" id="IPR002528">
    <property type="entry name" value="MATE_fam"/>
</dbReference>
<keyword evidence="2" id="KW-1003">Cell membrane</keyword>
<name>A0ABX8ZAY9_9SPHN</name>
<feature type="transmembrane region" description="Helical" evidence="6">
    <location>
        <begin position="151"/>
        <end position="172"/>
    </location>
</feature>
<dbReference type="Pfam" id="PF01554">
    <property type="entry name" value="MatE"/>
    <property type="match status" value="1"/>
</dbReference>
<feature type="transmembrane region" description="Helical" evidence="6">
    <location>
        <begin position="348"/>
        <end position="367"/>
    </location>
</feature>
<evidence type="ECO:0000256" key="6">
    <source>
        <dbReference type="SAM" id="Phobius"/>
    </source>
</evidence>
<sequence length="444" mass="47915">MRISKLMRWGSVAILIRFLSAALGFGLIFVMSKWMTTTQFGHFGFAFSVATTVSLVTDLGQQRLILRSLAAYRERDRPDLMRAVLRYSMAKTAMGALLAVLIIFAFNAVSDMNASATAVALLSIGMLAADFQAHILRGLGSLVGSLVPREIVWRPIALGILALIGGGISILVDANAAIWVLALSLAFLTFIQFLFLTRPRWRAELTNFAKFEEPASGDEETISQSKAGWRASSMRLWAVSAMNSGILPFSVVVVGLFVSPAETGAFFAVVRIAAVIAFPLQGLNLLTSPLLARAYAANDRDRLQSVASFTALWSTAAALAGIAVLAFFGELLLGLLNQEFASSATTQLVVMCGFLIAAMCGSSGQLMNMTGHDREFLRILLIANPMGFASLILLSYLYGGLGAAFGLLILKASWNIWVVFWARRNLGIDPSVAAYLLPLKERAL</sequence>
<organism evidence="7 8">
    <name type="scientific">Qipengyuania psychrotolerans</name>
    <dbReference type="NCBI Taxonomy" id="2867238"/>
    <lineage>
        <taxon>Bacteria</taxon>
        <taxon>Pseudomonadati</taxon>
        <taxon>Pseudomonadota</taxon>
        <taxon>Alphaproteobacteria</taxon>
        <taxon>Sphingomonadales</taxon>
        <taxon>Erythrobacteraceae</taxon>
        <taxon>Qipengyuania</taxon>
    </lineage>
</organism>
<keyword evidence="8" id="KW-1185">Reference proteome</keyword>
<reference evidence="7 8" key="1">
    <citation type="submission" date="2021-08" db="EMBL/GenBank/DDBJ databases">
        <title>Comparative Genomics Analysis of the Genus Qipengyuania Reveals Extensive Genetic Diversity and Metabolic Versatility, Including the Description of Fifteen Novel Species.</title>
        <authorList>
            <person name="Liu Y."/>
        </authorList>
    </citation>
    <scope>NUCLEOTIDE SEQUENCE [LARGE SCALE GENOMIC DNA]</scope>
    <source>
        <strain evidence="7 8">1XM2-8</strain>
    </source>
</reference>
<evidence type="ECO:0000313" key="8">
    <source>
        <dbReference type="Proteomes" id="UP000824280"/>
    </source>
</evidence>
<feature type="transmembrane region" description="Helical" evidence="6">
    <location>
        <begin position="264"/>
        <end position="286"/>
    </location>
</feature>
<evidence type="ECO:0000256" key="1">
    <source>
        <dbReference type="ARBA" id="ARBA00004651"/>
    </source>
</evidence>
<keyword evidence="3 6" id="KW-0812">Transmembrane</keyword>
<evidence type="ECO:0000313" key="7">
    <source>
        <dbReference type="EMBL" id="QZD86034.1"/>
    </source>
</evidence>
<keyword evidence="5 6" id="KW-0472">Membrane</keyword>
<feature type="transmembrane region" description="Helical" evidence="6">
    <location>
        <begin position="178"/>
        <end position="196"/>
    </location>
</feature>
<accession>A0ABX8ZAY9</accession>
<proteinExistence type="predicted"/>
<keyword evidence="4 6" id="KW-1133">Transmembrane helix</keyword>
<dbReference type="PANTHER" id="PTHR30250">
    <property type="entry name" value="PST FAMILY PREDICTED COLANIC ACID TRANSPORTER"/>
    <property type="match status" value="1"/>
</dbReference>
<feature type="transmembrane region" description="Helical" evidence="6">
    <location>
        <begin position="306"/>
        <end position="328"/>
    </location>
</feature>
<feature type="transmembrane region" description="Helical" evidence="6">
    <location>
        <begin position="12"/>
        <end position="31"/>
    </location>
</feature>
<evidence type="ECO:0000256" key="2">
    <source>
        <dbReference type="ARBA" id="ARBA00022475"/>
    </source>
</evidence>
<feature type="transmembrane region" description="Helical" evidence="6">
    <location>
        <begin position="379"/>
        <end position="398"/>
    </location>
</feature>
<dbReference type="InterPro" id="IPR050833">
    <property type="entry name" value="Poly_Biosynth_Transport"/>
</dbReference>
<comment type="subcellular location">
    <subcellularLocation>
        <location evidence="1">Cell membrane</location>
        <topology evidence="1">Multi-pass membrane protein</topology>
    </subcellularLocation>
</comment>
<dbReference type="PANTHER" id="PTHR30250:SF11">
    <property type="entry name" value="O-ANTIGEN TRANSPORTER-RELATED"/>
    <property type="match status" value="1"/>
</dbReference>
<feature type="transmembrane region" description="Helical" evidence="6">
    <location>
        <begin position="43"/>
        <end position="66"/>
    </location>
</feature>
<evidence type="ECO:0000256" key="3">
    <source>
        <dbReference type="ARBA" id="ARBA00022692"/>
    </source>
</evidence>
<dbReference type="Proteomes" id="UP000824280">
    <property type="component" value="Chromosome"/>
</dbReference>